<feature type="transmembrane region" description="Helical" evidence="7">
    <location>
        <begin position="400"/>
        <end position="422"/>
    </location>
</feature>
<dbReference type="PROSITE" id="PS50850">
    <property type="entry name" value="MFS"/>
    <property type="match status" value="1"/>
</dbReference>
<dbReference type="AlphaFoldDB" id="A0A8K1CEM9"/>
<keyword evidence="10" id="KW-1185">Reference proteome</keyword>
<comment type="similarity">
    <text evidence="6">Belongs to the major facilitator superfamily. Spinster (TC 2.A.1.49) family.</text>
</comment>
<feature type="transmembrane region" description="Helical" evidence="7">
    <location>
        <begin position="261"/>
        <end position="290"/>
    </location>
</feature>
<dbReference type="OrthoDB" id="6770063at2759"/>
<feature type="transmembrane region" description="Helical" evidence="7">
    <location>
        <begin position="55"/>
        <end position="78"/>
    </location>
</feature>
<dbReference type="Proteomes" id="UP000794436">
    <property type="component" value="Unassembled WGS sequence"/>
</dbReference>
<gene>
    <name evidence="9" type="ORF">Poli38472_009542</name>
</gene>
<keyword evidence="5 7" id="KW-0472">Membrane</keyword>
<dbReference type="GO" id="GO:0022857">
    <property type="term" value="F:transmembrane transporter activity"/>
    <property type="evidence" value="ECO:0007669"/>
    <property type="project" value="InterPro"/>
</dbReference>
<dbReference type="EMBL" id="SPLM01000074">
    <property type="protein sequence ID" value="TMW62049.1"/>
    <property type="molecule type" value="Genomic_DNA"/>
</dbReference>
<feature type="transmembrane region" description="Helical" evidence="7">
    <location>
        <begin position="85"/>
        <end position="106"/>
    </location>
</feature>
<name>A0A8K1CEM9_PYTOL</name>
<feature type="transmembrane region" description="Helical" evidence="7">
    <location>
        <begin position="340"/>
        <end position="358"/>
    </location>
</feature>
<feature type="transmembrane region" description="Helical" evidence="7">
    <location>
        <begin position="451"/>
        <end position="471"/>
    </location>
</feature>
<evidence type="ECO:0000256" key="7">
    <source>
        <dbReference type="SAM" id="Phobius"/>
    </source>
</evidence>
<dbReference type="PANTHER" id="PTHR23505:SF79">
    <property type="entry name" value="PROTEIN SPINSTER"/>
    <property type="match status" value="1"/>
</dbReference>
<dbReference type="InterPro" id="IPR036259">
    <property type="entry name" value="MFS_trans_sf"/>
</dbReference>
<dbReference type="InterPro" id="IPR020846">
    <property type="entry name" value="MFS_dom"/>
</dbReference>
<evidence type="ECO:0000256" key="1">
    <source>
        <dbReference type="ARBA" id="ARBA00004141"/>
    </source>
</evidence>
<dbReference type="SUPFAM" id="SSF103473">
    <property type="entry name" value="MFS general substrate transporter"/>
    <property type="match status" value="1"/>
</dbReference>
<evidence type="ECO:0000256" key="4">
    <source>
        <dbReference type="ARBA" id="ARBA00022989"/>
    </source>
</evidence>
<dbReference type="InterPro" id="IPR011701">
    <property type="entry name" value="MFS"/>
</dbReference>
<evidence type="ECO:0000256" key="2">
    <source>
        <dbReference type="ARBA" id="ARBA00022448"/>
    </source>
</evidence>
<protein>
    <recommendedName>
        <fullName evidence="8">Major facilitator superfamily (MFS) profile domain-containing protein</fullName>
    </recommendedName>
</protein>
<feature type="transmembrane region" description="Helical" evidence="7">
    <location>
        <begin position="147"/>
        <end position="167"/>
    </location>
</feature>
<comment type="subcellular location">
    <subcellularLocation>
        <location evidence="1">Membrane</location>
        <topology evidence="1">Multi-pass membrane protein</topology>
    </subcellularLocation>
</comment>
<dbReference type="Gene3D" id="1.20.1250.20">
    <property type="entry name" value="MFS general substrate transporter like domains"/>
    <property type="match status" value="1"/>
</dbReference>
<feature type="domain" description="Major facilitator superfamily (MFS) profile" evidence="8">
    <location>
        <begin position="13"/>
        <end position="484"/>
    </location>
</feature>
<proteinExistence type="inferred from homology"/>
<evidence type="ECO:0000256" key="6">
    <source>
        <dbReference type="ARBA" id="ARBA00024338"/>
    </source>
</evidence>
<comment type="caution">
    <text evidence="9">The sequence shown here is derived from an EMBL/GenBank/DDBJ whole genome shotgun (WGS) entry which is preliminary data.</text>
</comment>
<dbReference type="PANTHER" id="PTHR23505">
    <property type="entry name" value="SPINSTER"/>
    <property type="match status" value="1"/>
</dbReference>
<evidence type="ECO:0000256" key="5">
    <source>
        <dbReference type="ARBA" id="ARBA00023136"/>
    </source>
</evidence>
<organism evidence="9 10">
    <name type="scientific">Pythium oligandrum</name>
    <name type="common">Mycoparasitic fungus</name>
    <dbReference type="NCBI Taxonomy" id="41045"/>
    <lineage>
        <taxon>Eukaryota</taxon>
        <taxon>Sar</taxon>
        <taxon>Stramenopiles</taxon>
        <taxon>Oomycota</taxon>
        <taxon>Peronosporomycetes</taxon>
        <taxon>Pythiales</taxon>
        <taxon>Pythiaceae</taxon>
        <taxon>Pythium</taxon>
    </lineage>
</organism>
<feature type="transmembrane region" description="Helical" evidence="7">
    <location>
        <begin position="179"/>
        <end position="199"/>
    </location>
</feature>
<feature type="transmembrane region" description="Helical" evidence="7">
    <location>
        <begin position="296"/>
        <end position="319"/>
    </location>
</feature>
<feature type="transmembrane region" description="Helical" evidence="7">
    <location>
        <begin position="364"/>
        <end position="388"/>
    </location>
</feature>
<evidence type="ECO:0000313" key="10">
    <source>
        <dbReference type="Proteomes" id="UP000794436"/>
    </source>
</evidence>
<dbReference type="GO" id="GO:0016020">
    <property type="term" value="C:membrane"/>
    <property type="evidence" value="ECO:0007669"/>
    <property type="project" value="UniProtKB-SubCell"/>
</dbReference>
<reference evidence="9" key="1">
    <citation type="submission" date="2019-03" db="EMBL/GenBank/DDBJ databases">
        <title>Long read genome sequence of the mycoparasitic Pythium oligandrum ATCC 38472 isolated from sugarbeet rhizosphere.</title>
        <authorList>
            <person name="Gaulin E."/>
        </authorList>
    </citation>
    <scope>NUCLEOTIDE SEQUENCE</scope>
    <source>
        <strain evidence="9">ATCC 38472_TT</strain>
    </source>
</reference>
<keyword evidence="2" id="KW-0813">Transport</keyword>
<accession>A0A8K1CEM9</accession>
<sequence length="495" mass="54635">MAVSMPKLSAKGVILVLCFINFLNYIDRGIIPGAPESFQHFMTQTLGIDVTEQNFYLGLLSSAFIASTATFSLIFGFLAKTYRPFVLITIGMSSWVVAVLLCGLSYNIDSYYLLLFGRVLSGVGEASFHCNAMPFINRHAPKENSTVWLGIFIASISVGMAAGYVYGAGLAASPVTWAGAFYIEAGLMTPAVLACWFCIPDELNEVPLDSLHTLHEDLLRGEEEHSVDRSAHQLSLVRQPPRKESFMTEWWRVFKNIPFSLVAFGHAAYTFTLSAFSIFAPVLLIGMGFFESETQVSLIFGIVVVVSGTIGTVVGGLLLDRMSNGNNVSNYRRAQLAVDLSLYLMIITQAFGLIMMIFTKSKFWFLFMLAMTFLFMSAVGPAETVAVMEMFPESRQAMAVAANTVLILLLGDLPAPVIIGWLKDTWAPLCGTVEIDGDLILNPECHNDRSGINHVLLFSVLWMIWAVLLWLGAKVVMRRRQPTKLETIESPVHVN</sequence>
<feature type="transmembrane region" description="Helical" evidence="7">
    <location>
        <begin position="112"/>
        <end position="135"/>
    </location>
</feature>
<keyword evidence="3 7" id="KW-0812">Transmembrane</keyword>
<dbReference type="Pfam" id="PF07690">
    <property type="entry name" value="MFS_1"/>
    <property type="match status" value="1"/>
</dbReference>
<evidence type="ECO:0000313" key="9">
    <source>
        <dbReference type="EMBL" id="TMW62049.1"/>
    </source>
</evidence>
<dbReference type="InterPro" id="IPR044770">
    <property type="entry name" value="MFS_spinster-like"/>
</dbReference>
<evidence type="ECO:0000259" key="8">
    <source>
        <dbReference type="PROSITE" id="PS50850"/>
    </source>
</evidence>
<feature type="transmembrane region" description="Helical" evidence="7">
    <location>
        <begin position="12"/>
        <end position="35"/>
    </location>
</feature>
<evidence type="ECO:0000256" key="3">
    <source>
        <dbReference type="ARBA" id="ARBA00022692"/>
    </source>
</evidence>
<keyword evidence="4 7" id="KW-1133">Transmembrane helix</keyword>